<name>A0A7J6NFE8_PEROL</name>
<dbReference type="SUPFAM" id="SSF56672">
    <property type="entry name" value="DNA/RNA polymerases"/>
    <property type="match status" value="1"/>
</dbReference>
<sequence>MFEAALSQLLDKGFCSIVCDLRQGIKKPSRSMCSKAWASLVKGTVYEGTSVPLPEHYTPSHLVFRPTHPTTPCRIVFDFRALNRYSLRGGYPQNHLVGTLLGIRSRRFIVAGDLSKAFCRMSSNSTDVPYVGYTCIGPYVVLWSRVAFGSSASVCQLDVSMK</sequence>
<proteinExistence type="predicted"/>
<reference evidence="1 2" key="1">
    <citation type="submission" date="2020-04" db="EMBL/GenBank/DDBJ databases">
        <title>Perkinsus olseni comparative genomics.</title>
        <authorList>
            <person name="Bogema D.R."/>
        </authorList>
    </citation>
    <scope>NUCLEOTIDE SEQUENCE [LARGE SCALE GENOMIC DNA]</scope>
    <source>
        <strain evidence="1">00978-12</strain>
    </source>
</reference>
<gene>
    <name evidence="1" type="ORF">FOZ60_010390</name>
</gene>
<comment type="caution">
    <text evidence="1">The sequence shown here is derived from an EMBL/GenBank/DDBJ whole genome shotgun (WGS) entry which is preliminary data.</text>
</comment>
<dbReference type="Proteomes" id="UP000541610">
    <property type="component" value="Unassembled WGS sequence"/>
</dbReference>
<dbReference type="EMBL" id="JABANP010000421">
    <property type="protein sequence ID" value="KAF4682573.1"/>
    <property type="molecule type" value="Genomic_DNA"/>
</dbReference>
<protein>
    <recommendedName>
        <fullName evidence="3">Reverse transcriptase domain-containing protein</fullName>
    </recommendedName>
</protein>
<dbReference type="OrthoDB" id="5920040at2759"/>
<dbReference type="InterPro" id="IPR043502">
    <property type="entry name" value="DNA/RNA_pol_sf"/>
</dbReference>
<evidence type="ECO:0000313" key="2">
    <source>
        <dbReference type="Proteomes" id="UP000541610"/>
    </source>
</evidence>
<dbReference type="AlphaFoldDB" id="A0A7J6NFE8"/>
<organism evidence="1 2">
    <name type="scientific">Perkinsus olseni</name>
    <name type="common">Perkinsus atlanticus</name>
    <dbReference type="NCBI Taxonomy" id="32597"/>
    <lineage>
        <taxon>Eukaryota</taxon>
        <taxon>Sar</taxon>
        <taxon>Alveolata</taxon>
        <taxon>Perkinsozoa</taxon>
        <taxon>Perkinsea</taxon>
        <taxon>Perkinsida</taxon>
        <taxon>Perkinsidae</taxon>
        <taxon>Perkinsus</taxon>
    </lineage>
</organism>
<accession>A0A7J6NFE8</accession>
<evidence type="ECO:0000313" key="1">
    <source>
        <dbReference type="EMBL" id="KAF4682573.1"/>
    </source>
</evidence>
<evidence type="ECO:0008006" key="3">
    <source>
        <dbReference type="Google" id="ProtNLM"/>
    </source>
</evidence>